<dbReference type="SUPFAM" id="SSF55979">
    <property type="entry name" value="DNA clamp"/>
    <property type="match status" value="1"/>
</dbReference>
<reference evidence="4" key="1">
    <citation type="journal article" date="2020" name="Front. Microbiol.">
        <title>Gene regulatory networks of Penicillium echinulatum 2HH and Penicillium oxalicum 114-2 inferred by a computational biology approach.</title>
        <authorList>
            <person name="Lenz A.R."/>
            <person name="Galan-Vasquez E."/>
            <person name="Balbinot E."/>
            <person name="De Abreu F.P."/>
            <person name="De Oliveira N.S."/>
            <person name="Da Rosa L.O."/>
            <person name="De Avila E Silva S."/>
            <person name="Camassola M."/>
            <person name="Dillon A.J.P."/>
            <person name="Perez-Rueda E."/>
        </authorList>
    </citation>
    <scope>NUCLEOTIDE SEQUENCE</scope>
    <source>
        <strain evidence="4">S1M29</strain>
    </source>
</reference>
<dbReference type="InterPro" id="IPR026584">
    <property type="entry name" value="Rad9"/>
</dbReference>
<evidence type="ECO:0000313" key="4">
    <source>
        <dbReference type="EMBL" id="KAF7712428.1"/>
    </source>
</evidence>
<dbReference type="OrthoDB" id="60092at2759"/>
<feature type="region of interest" description="Disordered" evidence="3">
    <location>
        <begin position="289"/>
        <end position="371"/>
    </location>
</feature>
<comment type="function">
    <text evidence="2">Acts in DNA repair and mutagenesis. Involved in promoting resistance to ionizing radiation and UV light, as well as regulating cell cycle progression after irradiation.</text>
</comment>
<dbReference type="InterPro" id="IPR046938">
    <property type="entry name" value="DNA_clamp_sf"/>
</dbReference>
<name>A0A8J8VW00_9EURO</name>
<comment type="caution">
    <text evidence="4">The sequence shown here is derived from an EMBL/GenBank/DDBJ whole genome shotgun (WGS) entry which is preliminary data.</text>
</comment>
<dbReference type="GO" id="GO:0030896">
    <property type="term" value="C:checkpoint clamp complex"/>
    <property type="evidence" value="ECO:0007669"/>
    <property type="project" value="UniProtKB-UniRule"/>
</dbReference>
<dbReference type="InterPro" id="IPR007268">
    <property type="entry name" value="Rad9/Ddc1"/>
</dbReference>
<keyword evidence="2" id="KW-0227">DNA damage</keyword>
<feature type="region of interest" description="Disordered" evidence="3">
    <location>
        <begin position="412"/>
        <end position="453"/>
    </location>
</feature>
<dbReference type="AlphaFoldDB" id="A0A8J8VW00"/>
<proteinExistence type="inferred from homology"/>
<accession>A0A8J8VW00</accession>
<dbReference type="PIRSF" id="PIRSF009303">
    <property type="entry name" value="Cell_cycle_RAD9"/>
    <property type="match status" value="1"/>
</dbReference>
<keyword evidence="4" id="KW-0378">Hydrolase</keyword>
<dbReference type="PANTHER" id="PTHR15237">
    <property type="entry name" value="DNA REPAIR PROTEIN RAD9"/>
    <property type="match status" value="1"/>
</dbReference>
<organism evidence="4 5">
    <name type="scientific">Penicillium ucsense</name>
    <dbReference type="NCBI Taxonomy" id="2839758"/>
    <lineage>
        <taxon>Eukaryota</taxon>
        <taxon>Fungi</taxon>
        <taxon>Dikarya</taxon>
        <taxon>Ascomycota</taxon>
        <taxon>Pezizomycotina</taxon>
        <taxon>Eurotiomycetes</taxon>
        <taxon>Eurotiomycetidae</taxon>
        <taxon>Eurotiales</taxon>
        <taxon>Aspergillaceae</taxon>
        <taxon>Penicillium</taxon>
    </lineage>
</organism>
<dbReference type="GO" id="GO:0000076">
    <property type="term" value="P:DNA replication checkpoint signaling"/>
    <property type="evidence" value="ECO:0007669"/>
    <property type="project" value="TreeGrafter"/>
</dbReference>
<dbReference type="EMBL" id="WIWV01000179">
    <property type="protein sequence ID" value="KAF7712428.1"/>
    <property type="molecule type" value="Genomic_DNA"/>
</dbReference>
<dbReference type="GO" id="GO:0006281">
    <property type="term" value="P:DNA repair"/>
    <property type="evidence" value="ECO:0007669"/>
    <property type="project" value="UniProtKB-UniRule"/>
</dbReference>
<evidence type="ECO:0000256" key="2">
    <source>
        <dbReference type="PIRNR" id="PIRNR009303"/>
    </source>
</evidence>
<gene>
    <name evidence="4" type="ORF">PECM_002786</name>
</gene>
<comment type="similarity">
    <text evidence="1 2">Belongs to the rad9 family.</text>
</comment>
<sequence length="453" mass="50761">MTTLSLSLAPPAIVRLHDMLICLSKFSDTVAIEAEHDLLRLSALNSSKTAFLSFACARESFFENYSFTTRQRSMGPGADRFYCQILIKALLSIFRGRVDRHKDTAVERCEMELHEDSQQAECRLAVKMICGLGVIKSYKLTYEPASIQHAVFDKSRAVNKWTADPRFLKQITEHFSLSAEQLDMYSDSGKAVFTSFTTKVMDGKEVLKYPVHTSVATDKRDFEQFNVEDKMHIAINLKDFKAAIAHAETANATITARYTYPCKPLQLTYDFEGVSAEFTIMTRGEVDGDFAPASSRSGIRELSQRQTPGAPISVQRDRVSREATQNGQMPPPPPPPGRSIKPLQGSSTQEHLSRSMASERPTASSLSMEFDSLFVPADDDRQWDEMNEEEEEEPQDILGWDASGRADAFAATLRDEEPGFSRNESKTDEAETEGMRIPPTQRISQVRGFGIFD</sequence>
<evidence type="ECO:0000313" key="5">
    <source>
        <dbReference type="Proteomes" id="UP000631181"/>
    </source>
</evidence>
<dbReference type="Proteomes" id="UP000631181">
    <property type="component" value="Unassembled WGS sequence"/>
</dbReference>
<dbReference type="Pfam" id="PF04139">
    <property type="entry name" value="Rad9"/>
    <property type="match status" value="1"/>
</dbReference>
<dbReference type="PANTHER" id="PTHR15237:SF0">
    <property type="entry name" value="CELL CYCLE CHECKPOINT CONTROL PROTEIN"/>
    <property type="match status" value="1"/>
</dbReference>
<protein>
    <recommendedName>
        <fullName evidence="2">DNA repair protein rad9</fullName>
    </recommendedName>
</protein>
<dbReference type="GO" id="GO:0071479">
    <property type="term" value="P:cellular response to ionizing radiation"/>
    <property type="evidence" value="ECO:0007669"/>
    <property type="project" value="TreeGrafter"/>
</dbReference>
<evidence type="ECO:0000256" key="3">
    <source>
        <dbReference type="SAM" id="MobiDB-lite"/>
    </source>
</evidence>
<dbReference type="GO" id="GO:0016787">
    <property type="term" value="F:hydrolase activity"/>
    <property type="evidence" value="ECO:0007669"/>
    <property type="project" value="UniProtKB-KW"/>
</dbReference>
<dbReference type="GO" id="GO:0031573">
    <property type="term" value="P:mitotic intra-S DNA damage checkpoint signaling"/>
    <property type="evidence" value="ECO:0007669"/>
    <property type="project" value="TreeGrafter"/>
</dbReference>
<keyword evidence="5" id="KW-1185">Reference proteome</keyword>
<feature type="compositionally biased region" description="Basic and acidic residues" evidence="3">
    <location>
        <begin position="413"/>
        <end position="429"/>
    </location>
</feature>
<dbReference type="Gene3D" id="3.70.10.10">
    <property type="match status" value="1"/>
</dbReference>
<evidence type="ECO:0000256" key="1">
    <source>
        <dbReference type="ARBA" id="ARBA00008494"/>
    </source>
</evidence>